<evidence type="ECO:0000313" key="2">
    <source>
        <dbReference type="EMBL" id="CAB4194658.1"/>
    </source>
</evidence>
<dbReference type="CDD" id="cd14814">
    <property type="entry name" value="Peptidase_M15"/>
    <property type="match status" value="1"/>
</dbReference>
<feature type="domain" description="D-alanyl-D-alanine carboxypeptidase-like core" evidence="1">
    <location>
        <begin position="10"/>
        <end position="136"/>
    </location>
</feature>
<accession>A0A6J5RLT1</accession>
<protein>
    <submittedName>
        <fullName evidence="2">Peptidase M15B</fullName>
    </submittedName>
</protein>
<name>A0A6J5RLT1_9CAUD</name>
<evidence type="ECO:0000313" key="3">
    <source>
        <dbReference type="EMBL" id="CAB4204376.1"/>
    </source>
</evidence>
<reference evidence="2" key="1">
    <citation type="submission" date="2020-05" db="EMBL/GenBank/DDBJ databases">
        <authorList>
            <person name="Chiriac C."/>
            <person name="Salcher M."/>
            <person name="Ghai R."/>
            <person name="Kavagutti S V."/>
        </authorList>
    </citation>
    <scope>NUCLEOTIDE SEQUENCE</scope>
</reference>
<dbReference type="SUPFAM" id="SSF55166">
    <property type="entry name" value="Hedgehog/DD-peptidase"/>
    <property type="match status" value="1"/>
</dbReference>
<dbReference type="EMBL" id="LR797346">
    <property type="protein sequence ID" value="CAB4204376.1"/>
    <property type="molecule type" value="Genomic_DNA"/>
</dbReference>
<dbReference type="Pfam" id="PF02557">
    <property type="entry name" value="VanY"/>
    <property type="match status" value="1"/>
</dbReference>
<dbReference type="Gene3D" id="3.30.1380.10">
    <property type="match status" value="1"/>
</dbReference>
<dbReference type="EMBL" id="LR797215">
    <property type="protein sequence ID" value="CAB4194658.1"/>
    <property type="molecule type" value="Genomic_DNA"/>
</dbReference>
<dbReference type="GO" id="GO:0006508">
    <property type="term" value="P:proteolysis"/>
    <property type="evidence" value="ECO:0007669"/>
    <property type="project" value="InterPro"/>
</dbReference>
<dbReference type="InterPro" id="IPR009045">
    <property type="entry name" value="Zn_M74/Hedgehog-like"/>
</dbReference>
<sequence length="159" mass="17713">MLVDIKPFGKLHPRAANAYNAIRTAAFAAGIKQFKPISQGDTYRSLAQQTAGFLQRYTLQPIEGASTRTWQGRKYYLRPGNAPLAAPGSSRHNLGLAVDYANMAGETWAFMCEHGPRFGWSLEVMPAEPWHWFYYPGDKIPEPVTLYLQSLQPVSPPSA</sequence>
<dbReference type="GO" id="GO:0008233">
    <property type="term" value="F:peptidase activity"/>
    <property type="evidence" value="ECO:0007669"/>
    <property type="project" value="InterPro"/>
</dbReference>
<organism evidence="2">
    <name type="scientific">uncultured Caudovirales phage</name>
    <dbReference type="NCBI Taxonomy" id="2100421"/>
    <lineage>
        <taxon>Viruses</taxon>
        <taxon>Duplodnaviria</taxon>
        <taxon>Heunggongvirae</taxon>
        <taxon>Uroviricota</taxon>
        <taxon>Caudoviricetes</taxon>
        <taxon>Peduoviridae</taxon>
        <taxon>Maltschvirus</taxon>
        <taxon>Maltschvirus maltsch</taxon>
    </lineage>
</organism>
<proteinExistence type="predicted"/>
<gene>
    <name evidence="2" type="ORF">UFOVP1268_11</name>
    <name evidence="3" type="ORF">UFOVP1395_15</name>
</gene>
<dbReference type="InterPro" id="IPR003709">
    <property type="entry name" value="VanY-like_core_dom"/>
</dbReference>
<evidence type="ECO:0000259" key="1">
    <source>
        <dbReference type="Pfam" id="PF02557"/>
    </source>
</evidence>